<reference evidence="9" key="1">
    <citation type="journal article" date="2020" name="mSystems">
        <title>Genome- and Community-Level Interaction Insights into Carbon Utilization and Element Cycling Functions of Hydrothermarchaeota in Hydrothermal Sediment.</title>
        <authorList>
            <person name="Zhou Z."/>
            <person name="Liu Y."/>
            <person name="Xu W."/>
            <person name="Pan J."/>
            <person name="Luo Z.H."/>
            <person name="Li M."/>
        </authorList>
    </citation>
    <scope>NUCLEOTIDE SEQUENCE [LARGE SCALE GENOMIC DNA]</scope>
    <source>
        <strain evidence="9">SpSt-508</strain>
    </source>
</reference>
<dbReference type="InterPro" id="IPR002467">
    <property type="entry name" value="Pept_M24A_MAP1"/>
</dbReference>
<dbReference type="PANTHER" id="PTHR43330:SF27">
    <property type="entry name" value="METHIONINE AMINOPEPTIDASE"/>
    <property type="match status" value="1"/>
</dbReference>
<dbReference type="PROSITE" id="PS00680">
    <property type="entry name" value="MAP_1"/>
    <property type="match status" value="1"/>
</dbReference>
<evidence type="ECO:0000256" key="5">
    <source>
        <dbReference type="ARBA" id="ARBA00022801"/>
    </source>
</evidence>
<dbReference type="GO" id="GO:0004239">
    <property type="term" value="F:initiator methionyl aminopeptidase activity"/>
    <property type="evidence" value="ECO:0007669"/>
    <property type="project" value="UniProtKB-UniRule"/>
</dbReference>
<dbReference type="InterPro" id="IPR036005">
    <property type="entry name" value="Creatinase/aminopeptidase-like"/>
</dbReference>
<comment type="catalytic activity">
    <reaction evidence="6 7">
        <text>Release of N-terminal amino acids, preferentially methionine, from peptides and arylamides.</text>
        <dbReference type="EC" id="3.4.11.18"/>
    </reaction>
</comment>
<evidence type="ECO:0000256" key="6">
    <source>
        <dbReference type="HAMAP-Rule" id="MF_01974"/>
    </source>
</evidence>
<name>A0A7C4LLD3_9PLAN</name>
<feature type="binding site" evidence="6">
    <location>
        <position position="187"/>
    </location>
    <ligand>
        <name>substrate</name>
    </ligand>
</feature>
<dbReference type="EC" id="3.4.11.18" evidence="6 7"/>
<proteinExistence type="inferred from homology"/>
<feature type="binding site" evidence="6">
    <location>
        <position position="247"/>
    </location>
    <ligand>
        <name>a divalent metal cation</name>
        <dbReference type="ChEBI" id="CHEBI:60240"/>
        <label>2</label>
        <note>catalytic</note>
    </ligand>
</feature>
<dbReference type="Pfam" id="PF00557">
    <property type="entry name" value="Peptidase_M24"/>
    <property type="match status" value="1"/>
</dbReference>
<comment type="subunit">
    <text evidence="6">Monomer.</text>
</comment>
<dbReference type="GO" id="GO:0005829">
    <property type="term" value="C:cytosol"/>
    <property type="evidence" value="ECO:0007669"/>
    <property type="project" value="TreeGrafter"/>
</dbReference>
<protein>
    <recommendedName>
        <fullName evidence="6 7">Methionine aminopeptidase</fullName>
        <shortName evidence="6">MAP</shortName>
        <shortName evidence="6">MetAP</shortName>
        <ecNumber evidence="6 7">3.4.11.18</ecNumber>
    </recommendedName>
    <alternativeName>
        <fullName evidence="6">Peptidase M</fullName>
    </alternativeName>
</protein>
<dbReference type="NCBIfam" id="TIGR00500">
    <property type="entry name" value="met_pdase_I"/>
    <property type="match status" value="1"/>
</dbReference>
<feature type="binding site" evidence="6">
    <location>
        <position position="117"/>
    </location>
    <ligand>
        <name>a divalent metal cation</name>
        <dbReference type="ChEBI" id="CHEBI:60240"/>
        <label>1</label>
    </ligand>
</feature>
<dbReference type="PRINTS" id="PR00599">
    <property type="entry name" value="MAPEPTIDASE"/>
</dbReference>
<feature type="binding site" evidence="6">
    <location>
        <position position="89"/>
    </location>
    <ligand>
        <name>substrate</name>
    </ligand>
</feature>
<feature type="domain" description="Peptidase M24" evidence="8">
    <location>
        <begin position="23"/>
        <end position="254"/>
    </location>
</feature>
<feature type="binding site" evidence="6">
    <location>
        <position position="117"/>
    </location>
    <ligand>
        <name>a divalent metal cation</name>
        <dbReference type="ChEBI" id="CHEBI:60240"/>
        <label>2</label>
        <note>catalytic</note>
    </ligand>
</feature>
<gene>
    <name evidence="6 9" type="primary">map</name>
    <name evidence="9" type="ORF">ENS64_04450</name>
</gene>
<dbReference type="SUPFAM" id="SSF55920">
    <property type="entry name" value="Creatinase/aminopeptidase"/>
    <property type="match status" value="1"/>
</dbReference>
<comment type="function">
    <text evidence="1 6">Removes the N-terminal methionine from nascent proteins. The N-terminal methionine is often cleaved when the second residue in the primary sequence is small and uncharged (Met-Ala-, Cys, Gly, Pro, Ser, Thr, or Val). Requires deformylation of the N(alpha)-formylated initiator methionine before it can be hydrolyzed.</text>
</comment>
<evidence type="ECO:0000313" key="9">
    <source>
        <dbReference type="EMBL" id="HGT38499.1"/>
    </source>
</evidence>
<dbReference type="EMBL" id="DSVQ01000009">
    <property type="protein sequence ID" value="HGT38499.1"/>
    <property type="molecule type" value="Genomic_DNA"/>
</dbReference>
<feature type="binding site" evidence="6">
    <location>
        <position position="215"/>
    </location>
    <ligand>
        <name>a divalent metal cation</name>
        <dbReference type="ChEBI" id="CHEBI:60240"/>
        <label>2</label>
        <note>catalytic</note>
    </ligand>
</feature>
<dbReference type="HAMAP" id="MF_01974">
    <property type="entry name" value="MetAP_1"/>
    <property type="match status" value="1"/>
</dbReference>
<dbReference type="GO" id="GO:0070006">
    <property type="term" value="F:metalloaminopeptidase activity"/>
    <property type="evidence" value="ECO:0007669"/>
    <property type="project" value="UniProtKB-UniRule"/>
</dbReference>
<feature type="binding site" evidence="6">
    <location>
        <position position="247"/>
    </location>
    <ligand>
        <name>a divalent metal cation</name>
        <dbReference type="ChEBI" id="CHEBI:60240"/>
        <label>1</label>
    </ligand>
</feature>
<dbReference type="GO" id="GO:0046872">
    <property type="term" value="F:metal ion binding"/>
    <property type="evidence" value="ECO:0007669"/>
    <property type="project" value="UniProtKB-UniRule"/>
</dbReference>
<keyword evidence="3 6" id="KW-0645">Protease</keyword>
<feature type="binding site" evidence="6">
    <location>
        <position position="106"/>
    </location>
    <ligand>
        <name>a divalent metal cation</name>
        <dbReference type="ChEBI" id="CHEBI:60240"/>
        <label>1</label>
    </ligand>
</feature>
<comment type="similarity">
    <text evidence="6">Belongs to the peptidase M24A family. Methionine aminopeptidase type 1 subfamily.</text>
</comment>
<keyword evidence="2 6" id="KW-0031">Aminopeptidase</keyword>
<organism evidence="9">
    <name type="scientific">Schlesneria paludicola</name>
    <dbReference type="NCBI Taxonomy" id="360056"/>
    <lineage>
        <taxon>Bacteria</taxon>
        <taxon>Pseudomonadati</taxon>
        <taxon>Planctomycetota</taxon>
        <taxon>Planctomycetia</taxon>
        <taxon>Planctomycetales</taxon>
        <taxon>Planctomycetaceae</taxon>
        <taxon>Schlesneria</taxon>
    </lineage>
</organism>
<dbReference type="Gene3D" id="3.90.230.10">
    <property type="entry name" value="Creatinase/methionine aminopeptidase superfamily"/>
    <property type="match status" value="1"/>
</dbReference>
<evidence type="ECO:0000256" key="2">
    <source>
        <dbReference type="ARBA" id="ARBA00022438"/>
    </source>
</evidence>
<dbReference type="InterPro" id="IPR000994">
    <property type="entry name" value="Pept_M24"/>
</dbReference>
<evidence type="ECO:0000256" key="1">
    <source>
        <dbReference type="ARBA" id="ARBA00002521"/>
    </source>
</evidence>
<comment type="caution">
    <text evidence="9">The sequence shown here is derived from an EMBL/GenBank/DDBJ whole genome shotgun (WGS) entry which is preliminary data.</text>
</comment>
<feature type="binding site" evidence="6">
    <location>
        <position position="180"/>
    </location>
    <ligand>
        <name>a divalent metal cation</name>
        <dbReference type="ChEBI" id="CHEBI:60240"/>
        <label>2</label>
        <note>catalytic</note>
    </ligand>
</feature>
<dbReference type="AlphaFoldDB" id="A0A7C4LLD3"/>
<comment type="cofactor">
    <cofactor evidence="6">
        <name>Co(2+)</name>
        <dbReference type="ChEBI" id="CHEBI:48828"/>
    </cofactor>
    <cofactor evidence="6">
        <name>Zn(2+)</name>
        <dbReference type="ChEBI" id="CHEBI:29105"/>
    </cofactor>
    <cofactor evidence="6">
        <name>Mn(2+)</name>
        <dbReference type="ChEBI" id="CHEBI:29035"/>
    </cofactor>
    <cofactor evidence="6">
        <name>Fe(2+)</name>
        <dbReference type="ChEBI" id="CHEBI:29033"/>
    </cofactor>
    <text evidence="6">Binds 2 divalent metal cations per subunit. Has a high-affinity and a low affinity metal-binding site. The true nature of the physiological cofactor is under debate. The enzyme is active with cobalt, zinc, manganese or divalent iron ions. Most likely, methionine aminopeptidases function as mononuclear Fe(2+)-metalloproteases under physiological conditions, and the catalytically relevant metal-binding site has been assigned to the histidine-containing high-affinity site.</text>
</comment>
<dbReference type="CDD" id="cd01086">
    <property type="entry name" value="MetAP1"/>
    <property type="match status" value="1"/>
</dbReference>
<keyword evidence="5 6" id="KW-0378">Hydrolase</keyword>
<dbReference type="InterPro" id="IPR001714">
    <property type="entry name" value="Pept_M24_MAP"/>
</dbReference>
<dbReference type="PANTHER" id="PTHR43330">
    <property type="entry name" value="METHIONINE AMINOPEPTIDASE"/>
    <property type="match status" value="1"/>
</dbReference>
<dbReference type="GO" id="GO:0006508">
    <property type="term" value="P:proteolysis"/>
    <property type="evidence" value="ECO:0007669"/>
    <property type="project" value="UniProtKB-KW"/>
</dbReference>
<evidence type="ECO:0000259" key="8">
    <source>
        <dbReference type="Pfam" id="PF00557"/>
    </source>
</evidence>
<evidence type="ECO:0000256" key="4">
    <source>
        <dbReference type="ARBA" id="ARBA00022723"/>
    </source>
</evidence>
<sequence length="273" mass="30767">MSGGLKQKIKPKIPLYLDEAEREGLRAANRFNAQLMDVVREHVRPGISTLELDRLVYEYTTDHGHIPATLGYKGYPCSICASVNEVVCHGIPDRTPLREGDIVNIDLTTIVDGWYGDSSETFLVGRVHDEARRLVQVAFDALYVGIQAAQPFAPLSDIGKAIERFVKARGFEVVREYQGHGIGREFHQEPGVPHYYQRLGAPQILIEPGMCFTVEPMINAGTWRTFLDTRDHWTVRTLDMSLSAQFEHTLLITETGPEILTLTRHGPQMGHRF</sequence>
<evidence type="ECO:0000256" key="7">
    <source>
        <dbReference type="RuleBase" id="RU003653"/>
    </source>
</evidence>
<accession>A0A7C4LLD3</accession>
<keyword evidence="4 6" id="KW-0479">Metal-binding</keyword>
<evidence type="ECO:0000256" key="3">
    <source>
        <dbReference type="ARBA" id="ARBA00022670"/>
    </source>
</evidence>